<dbReference type="GO" id="GO:0005524">
    <property type="term" value="F:ATP binding"/>
    <property type="evidence" value="ECO:0007669"/>
    <property type="project" value="UniProtKB-UniRule"/>
</dbReference>
<dbReference type="GO" id="GO:0004644">
    <property type="term" value="F:phosphoribosylglycinamide formyltransferase activity"/>
    <property type="evidence" value="ECO:0007669"/>
    <property type="project" value="UniProtKB-UniRule"/>
</dbReference>
<dbReference type="Pfam" id="PF22660">
    <property type="entry name" value="RS_preATP-grasp-like"/>
    <property type="match status" value="1"/>
</dbReference>
<dbReference type="InterPro" id="IPR005862">
    <property type="entry name" value="PurT"/>
</dbReference>
<evidence type="ECO:0000256" key="6">
    <source>
        <dbReference type="ARBA" id="ARBA00022842"/>
    </source>
</evidence>
<dbReference type="HAMAP" id="MF_01643">
    <property type="entry name" value="PurT"/>
    <property type="match status" value="1"/>
</dbReference>
<dbReference type="InterPro" id="IPR048740">
    <property type="entry name" value="PurT_C"/>
</dbReference>
<name>A0A9D9D9P0_9GAMM</name>
<dbReference type="Pfam" id="PF21244">
    <property type="entry name" value="PurT_C"/>
    <property type="match status" value="1"/>
</dbReference>
<evidence type="ECO:0000259" key="8">
    <source>
        <dbReference type="PROSITE" id="PS50975"/>
    </source>
</evidence>
<feature type="binding site" evidence="7">
    <location>
        <begin position="25"/>
        <end position="26"/>
    </location>
    <ligand>
        <name>N(1)-(5-phospho-beta-D-ribosyl)glycinamide</name>
        <dbReference type="ChEBI" id="CHEBI:143788"/>
    </ligand>
</feature>
<dbReference type="Gene3D" id="3.30.1490.20">
    <property type="entry name" value="ATP-grasp fold, A domain"/>
    <property type="match status" value="1"/>
</dbReference>
<feature type="binding site" evidence="7">
    <location>
        <position position="207"/>
    </location>
    <ligand>
        <name>ATP</name>
        <dbReference type="ChEBI" id="CHEBI:30616"/>
    </ligand>
</feature>
<evidence type="ECO:0000313" key="10">
    <source>
        <dbReference type="Proteomes" id="UP000823631"/>
    </source>
</evidence>
<accession>A0A9D9D9P0</accession>
<comment type="subunit">
    <text evidence="7">Homodimer.</text>
</comment>
<dbReference type="SUPFAM" id="SSF56059">
    <property type="entry name" value="Glutathione synthetase ATP-binding domain-like"/>
    <property type="match status" value="1"/>
</dbReference>
<reference evidence="9" key="1">
    <citation type="submission" date="2020-10" db="EMBL/GenBank/DDBJ databases">
        <authorList>
            <person name="Gilroy R."/>
        </authorList>
    </citation>
    <scope>NUCLEOTIDE SEQUENCE</scope>
    <source>
        <strain evidence="9">17213</strain>
    </source>
</reference>
<dbReference type="GO" id="GO:0005829">
    <property type="term" value="C:cytosol"/>
    <property type="evidence" value="ECO:0007669"/>
    <property type="project" value="TreeGrafter"/>
</dbReference>
<feature type="binding site" evidence="7">
    <location>
        <begin position="369"/>
        <end position="370"/>
    </location>
    <ligand>
        <name>N(1)-(5-phospho-beta-D-ribosyl)glycinamide</name>
        <dbReference type="ChEBI" id="CHEBI:143788"/>
    </ligand>
</feature>
<dbReference type="GO" id="GO:0043815">
    <property type="term" value="F:phosphoribosylglycinamide formyltransferase 2 activity"/>
    <property type="evidence" value="ECO:0007669"/>
    <property type="project" value="UniProtKB-UniRule"/>
</dbReference>
<dbReference type="SUPFAM" id="SSF52440">
    <property type="entry name" value="PreATP-grasp domain"/>
    <property type="match status" value="1"/>
</dbReference>
<feature type="binding site" evidence="7">
    <location>
        <begin position="164"/>
        <end position="169"/>
    </location>
    <ligand>
        <name>ATP</name>
        <dbReference type="ChEBI" id="CHEBI:30616"/>
    </ligand>
</feature>
<dbReference type="InterPro" id="IPR013815">
    <property type="entry name" value="ATP_grasp_subdomain_1"/>
</dbReference>
<dbReference type="Gene3D" id="3.30.470.20">
    <property type="entry name" value="ATP-grasp fold, B domain"/>
    <property type="match status" value="1"/>
</dbReference>
<keyword evidence="9" id="KW-0808">Transferase</keyword>
<dbReference type="NCBIfam" id="NF006766">
    <property type="entry name" value="PRK09288.1"/>
    <property type="match status" value="1"/>
</dbReference>
<feature type="binding site" evidence="7">
    <location>
        <position position="159"/>
    </location>
    <ligand>
        <name>ATP</name>
        <dbReference type="ChEBI" id="CHEBI:30616"/>
    </ligand>
</feature>
<reference evidence="9" key="2">
    <citation type="journal article" date="2021" name="PeerJ">
        <title>Extensive microbial diversity within the chicken gut microbiome revealed by metagenomics and culture.</title>
        <authorList>
            <person name="Gilroy R."/>
            <person name="Ravi A."/>
            <person name="Getino M."/>
            <person name="Pursley I."/>
            <person name="Horton D.L."/>
            <person name="Alikhan N.F."/>
            <person name="Baker D."/>
            <person name="Gharbi K."/>
            <person name="Hall N."/>
            <person name="Watson M."/>
            <person name="Adriaenssens E.M."/>
            <person name="Foster-Nyarko E."/>
            <person name="Jarju S."/>
            <person name="Secka A."/>
            <person name="Antonio M."/>
            <person name="Oren A."/>
            <person name="Chaudhuri R.R."/>
            <person name="La Ragione R."/>
            <person name="Hildebrand F."/>
            <person name="Pallen M.J."/>
        </authorList>
    </citation>
    <scope>NUCLEOTIDE SEQUENCE</scope>
    <source>
        <strain evidence="9">17213</strain>
    </source>
</reference>
<feature type="binding site" evidence="7">
    <location>
        <position position="271"/>
    </location>
    <ligand>
        <name>Mg(2+)</name>
        <dbReference type="ChEBI" id="CHEBI:18420"/>
    </ligand>
</feature>
<dbReference type="PANTHER" id="PTHR43055">
    <property type="entry name" value="FORMATE-DEPENDENT PHOSPHORIBOSYLGLYCINAMIDE FORMYLTRANSFERASE"/>
    <property type="match status" value="1"/>
</dbReference>
<dbReference type="NCBIfam" id="TIGR01142">
    <property type="entry name" value="purT"/>
    <property type="match status" value="1"/>
</dbReference>
<comment type="caution">
    <text evidence="9">The sequence shown here is derived from an EMBL/GenBank/DDBJ whole genome shotgun (WGS) entry which is preliminary data.</text>
</comment>
<dbReference type="InterPro" id="IPR003135">
    <property type="entry name" value="ATP-grasp_carboxylate-amine"/>
</dbReference>
<feature type="binding site" evidence="7">
    <location>
        <position position="362"/>
    </location>
    <ligand>
        <name>N(1)-(5-phospho-beta-D-ribosyl)glycinamide</name>
        <dbReference type="ChEBI" id="CHEBI:143788"/>
    </ligand>
</feature>
<gene>
    <name evidence="7 9" type="primary">purT</name>
    <name evidence="9" type="ORF">IAB19_04690</name>
</gene>
<evidence type="ECO:0000256" key="7">
    <source>
        <dbReference type="HAMAP-Rule" id="MF_01643"/>
    </source>
</evidence>
<keyword evidence="4 7" id="KW-0658">Purine biosynthesis</keyword>
<protein>
    <recommendedName>
        <fullName evidence="7">Formate-dependent phosphoribosylglycinamide formyltransferase</fullName>
        <ecNumber evidence="7">6.3.1.21</ecNumber>
    </recommendedName>
    <alternativeName>
        <fullName evidence="7">5'-phosphoribosylglycinamide transformylase 2</fullName>
    </alternativeName>
    <alternativeName>
        <fullName evidence="7">Formate-dependent GAR transformylase</fullName>
    </alternativeName>
    <alternativeName>
        <fullName evidence="7">GAR transformylase 2</fullName>
        <shortName evidence="7">GART 2</shortName>
    </alternativeName>
    <alternativeName>
        <fullName evidence="7">Non-folate glycinamide ribonucleotide transformylase</fullName>
    </alternativeName>
    <alternativeName>
        <fullName evidence="7">Phosphoribosylglycinamide formyltransferase 2</fullName>
    </alternativeName>
</protein>
<dbReference type="SUPFAM" id="SSF51246">
    <property type="entry name" value="Rudiment single hybrid motif"/>
    <property type="match status" value="1"/>
</dbReference>
<evidence type="ECO:0000313" key="9">
    <source>
        <dbReference type="EMBL" id="MBO8415661.1"/>
    </source>
</evidence>
<dbReference type="InterPro" id="IPR054350">
    <property type="entry name" value="PurT/PurK_preATP-grasp"/>
</dbReference>
<dbReference type="GO" id="GO:0006189">
    <property type="term" value="P:'de novo' IMP biosynthetic process"/>
    <property type="evidence" value="ECO:0007669"/>
    <property type="project" value="UniProtKB-UniRule"/>
</dbReference>
<dbReference type="Pfam" id="PF02222">
    <property type="entry name" value="ATP-grasp"/>
    <property type="match status" value="1"/>
</dbReference>
<dbReference type="InterPro" id="IPR011761">
    <property type="entry name" value="ATP-grasp"/>
</dbReference>
<feature type="binding site" evidence="7">
    <location>
        <position position="283"/>
    </location>
    <ligand>
        <name>Mg(2+)</name>
        <dbReference type="ChEBI" id="CHEBI:18420"/>
    </ligand>
</feature>
<organism evidence="9 10">
    <name type="scientific">Candidatus Avisuccinivibrio stercorigallinarum</name>
    <dbReference type="NCBI Taxonomy" id="2840704"/>
    <lineage>
        <taxon>Bacteria</taxon>
        <taxon>Pseudomonadati</taxon>
        <taxon>Pseudomonadota</taxon>
        <taxon>Gammaproteobacteria</taxon>
        <taxon>Aeromonadales</taxon>
        <taxon>Succinivibrionaceae</taxon>
        <taxon>Succinivibrionaceae incertae sedis</taxon>
        <taxon>Candidatus Avisuccinivibrio</taxon>
    </lineage>
</organism>
<evidence type="ECO:0000256" key="5">
    <source>
        <dbReference type="ARBA" id="ARBA00022840"/>
    </source>
</evidence>
<sequence>MSKALDLTTAKFSHPTTALLLGSGELGKEVAIELMRYGIKVIACDRYDNAPAMQVASAKAVLNMKDREALLNLIHQVKPDVVIPEIEAIATEVLLQLEQNEGLRVVPSANAANITMNREAIRTLAANTLNLPTSPFFFASSEEEIRENIDKVGFPCIMKPIMSSSGKGQSTLKSEKDIEEAWQKACTEGRGHENRVIVEGFVKFDREITLLTIHAVDGIHFCEPIGHHQVNGDYHESWQPEPLDDDILIECKRIASTVVKALGGFGIFGVELFIAGRNVIFSELSPRPHDTGMVTMISQDLSEFALHVRALLGLPIGEEIAFHGPSASAALLGEGKGNKISYKNIDKALALGKNTAVRIFGKPDIDGERRLGVALARAASVKEAVELVKSMRDTIEIVIEDEQQETSGKEE</sequence>
<comment type="catalytic activity">
    <reaction evidence="7">
        <text>N(1)-(5-phospho-beta-D-ribosyl)glycinamide + formate + ATP = N(2)-formyl-N(1)-(5-phospho-beta-D-ribosyl)glycinamide + ADP + phosphate + H(+)</text>
        <dbReference type="Rhea" id="RHEA:24829"/>
        <dbReference type="ChEBI" id="CHEBI:15378"/>
        <dbReference type="ChEBI" id="CHEBI:15740"/>
        <dbReference type="ChEBI" id="CHEBI:30616"/>
        <dbReference type="ChEBI" id="CHEBI:43474"/>
        <dbReference type="ChEBI" id="CHEBI:143788"/>
        <dbReference type="ChEBI" id="CHEBI:147286"/>
        <dbReference type="ChEBI" id="CHEBI:456216"/>
        <dbReference type="EC" id="6.3.1.21"/>
    </reaction>
</comment>
<evidence type="ECO:0000256" key="2">
    <source>
        <dbReference type="ARBA" id="ARBA00022723"/>
    </source>
</evidence>
<keyword evidence="2 7" id="KW-0479">Metal-binding</keyword>
<comment type="function">
    <text evidence="7">Involved in the de novo purine biosynthesis. Catalyzes the transfer of formate to 5-phospho-ribosyl-glycinamide (GAR), producing 5-phospho-ribosyl-N-formylglycinamide (FGAR). Formate is provided by PurU via hydrolysis of 10-formyl-tetrahydrofolate.</text>
</comment>
<evidence type="ECO:0000256" key="1">
    <source>
        <dbReference type="ARBA" id="ARBA00022598"/>
    </source>
</evidence>
<evidence type="ECO:0000256" key="3">
    <source>
        <dbReference type="ARBA" id="ARBA00022741"/>
    </source>
</evidence>
<dbReference type="InterPro" id="IPR016185">
    <property type="entry name" value="PreATP-grasp_dom_sf"/>
</dbReference>
<comment type="pathway">
    <text evidence="7">Purine metabolism; IMP biosynthesis via de novo pathway; N(2)-formyl-N(1)-(5-phospho-D-ribosyl)glycinamide from N(1)-(5-phospho-D-ribosyl)glycinamide (formate route): step 1/1.</text>
</comment>
<keyword evidence="5 7" id="KW-0067">ATP-binding</keyword>
<dbReference type="Proteomes" id="UP000823631">
    <property type="component" value="Unassembled WGS sequence"/>
</dbReference>
<dbReference type="PROSITE" id="PS50975">
    <property type="entry name" value="ATP_GRASP"/>
    <property type="match status" value="1"/>
</dbReference>
<feature type="binding site" evidence="7">
    <location>
        <position position="118"/>
    </location>
    <ligand>
        <name>ATP</name>
        <dbReference type="ChEBI" id="CHEBI:30616"/>
    </ligand>
</feature>
<dbReference type="EC" id="6.3.1.21" evidence="7"/>
<feature type="binding site" evidence="7">
    <location>
        <position position="85"/>
    </location>
    <ligand>
        <name>N(1)-(5-phospho-beta-D-ribosyl)glycinamide</name>
        <dbReference type="ChEBI" id="CHEBI:143788"/>
    </ligand>
</feature>
<evidence type="ECO:0000256" key="4">
    <source>
        <dbReference type="ARBA" id="ARBA00022755"/>
    </source>
</evidence>
<dbReference type="InterPro" id="IPR011054">
    <property type="entry name" value="Rudment_hybrid_motif"/>
</dbReference>
<keyword evidence="6 7" id="KW-0460">Magnesium</keyword>
<dbReference type="GO" id="GO:0000287">
    <property type="term" value="F:magnesium ion binding"/>
    <property type="evidence" value="ECO:0007669"/>
    <property type="project" value="UniProtKB-UniRule"/>
</dbReference>
<feature type="domain" description="ATP-grasp" evidence="8">
    <location>
        <begin position="123"/>
        <end position="312"/>
    </location>
</feature>
<comment type="similarity">
    <text evidence="7">Belongs to the PurK/PurT family.</text>
</comment>
<feature type="binding site" evidence="7">
    <location>
        <position position="290"/>
    </location>
    <ligand>
        <name>N(1)-(5-phospho-beta-D-ribosyl)glycinamide</name>
        <dbReference type="ChEBI" id="CHEBI:143788"/>
    </ligand>
</feature>
<dbReference type="PANTHER" id="PTHR43055:SF1">
    <property type="entry name" value="FORMATE-DEPENDENT PHOSPHORIBOSYLGLYCINAMIDE FORMYLTRANSFERASE"/>
    <property type="match status" value="1"/>
</dbReference>
<proteinExistence type="inferred from homology"/>
<feature type="binding site" evidence="7">
    <location>
        <begin position="199"/>
        <end position="202"/>
    </location>
    <ligand>
        <name>ATP</name>
        <dbReference type="ChEBI" id="CHEBI:30616"/>
    </ligand>
</feature>
<dbReference type="EMBL" id="JADINH010000100">
    <property type="protein sequence ID" value="MBO8415661.1"/>
    <property type="molecule type" value="Genomic_DNA"/>
</dbReference>
<keyword evidence="3 7" id="KW-0547">Nucleotide-binding</keyword>
<dbReference type="Gene3D" id="3.40.50.20">
    <property type="match status" value="1"/>
</dbReference>
<dbReference type="AlphaFoldDB" id="A0A9D9D9P0"/>
<keyword evidence="1 7" id="KW-0436">Ligase</keyword>